<dbReference type="PANTHER" id="PTHR36456:SF1">
    <property type="entry name" value="UPF0232 PROTEIN SCO3875"/>
    <property type="match status" value="1"/>
</dbReference>
<sequence>MTDIRKGIPEKAGNFIQNILKKNNLLQSYRLYTLKSNWSHIMGSQIGRYSYIHDICDGVITIGVINSAWMSQLFIYKRQIKEKINSYLGERYVKDIKFTGSGKVPPKKSILWDEIHEGQFQTYLSSIVITPDTIKKIHNEIDKFPESMQSKMFNLFVARERRRIAYEREGYHSCPHCGRWLRKEEGCLFCSLAVERKRKIKLTSILQELPWLTWEDVLHDYGAERFTEEMYNEVRRNCIYRLIEKVYHNVDTEEDDLFLAIFITRKNPSDLEDSFIIHLVNKYRRKE</sequence>
<name>G9YEH5_9FIRM</name>
<comment type="caution">
    <text evidence="1">The sequence shown here is derived from an EMBL/GenBank/DDBJ whole genome shotgun (WGS) entry which is preliminary data.</text>
</comment>
<dbReference type="AlphaFoldDB" id="G9YEH5"/>
<dbReference type="RefSeq" id="WP_006789011.1">
    <property type="nucleotide sequence ID" value="NZ_JH417560.1"/>
</dbReference>
<dbReference type="InterPro" id="IPR007922">
    <property type="entry name" value="DciA-like"/>
</dbReference>
<dbReference type="PANTHER" id="PTHR36456">
    <property type="entry name" value="UPF0232 PROTEIN SCO3875"/>
    <property type="match status" value="1"/>
</dbReference>
<dbReference type="STRING" id="861450.HMPREF0080_00033"/>
<reference evidence="1 2" key="1">
    <citation type="submission" date="2011-08" db="EMBL/GenBank/DDBJ databases">
        <authorList>
            <person name="Weinstock G."/>
            <person name="Sodergren E."/>
            <person name="Clifton S."/>
            <person name="Fulton L."/>
            <person name="Fulton B."/>
            <person name="Courtney L."/>
            <person name="Fronick C."/>
            <person name="Harrison M."/>
            <person name="Strong C."/>
            <person name="Farmer C."/>
            <person name="Delahaunty K."/>
            <person name="Markovic C."/>
            <person name="Hall O."/>
            <person name="Minx P."/>
            <person name="Tomlinson C."/>
            <person name="Mitreva M."/>
            <person name="Hou S."/>
            <person name="Chen J."/>
            <person name="Wollam A."/>
            <person name="Pepin K.H."/>
            <person name="Johnson M."/>
            <person name="Bhonagiri V."/>
            <person name="Zhang X."/>
            <person name="Suruliraj S."/>
            <person name="Warren W."/>
            <person name="Chinwalla A."/>
            <person name="Mardis E.R."/>
            <person name="Wilson R.K."/>
        </authorList>
    </citation>
    <scope>NUCLEOTIDE SEQUENCE [LARGE SCALE GENOMIC DNA]</scope>
    <source>
        <strain evidence="1 2">F0357</strain>
    </source>
</reference>
<keyword evidence="2" id="KW-1185">Reference proteome</keyword>
<gene>
    <name evidence="1" type="ORF">HMPREF0080_00033</name>
</gene>
<dbReference type="eggNOG" id="COG5512">
    <property type="taxonomic scope" value="Bacteria"/>
</dbReference>
<dbReference type="Pfam" id="PF05258">
    <property type="entry name" value="DciA"/>
    <property type="match status" value="1"/>
</dbReference>
<accession>G9YEH5</accession>
<dbReference type="PATRIC" id="fig|861450.3.peg.33"/>
<proteinExistence type="predicted"/>
<dbReference type="Proteomes" id="UP000005481">
    <property type="component" value="Unassembled WGS sequence"/>
</dbReference>
<evidence type="ECO:0000313" key="2">
    <source>
        <dbReference type="Proteomes" id="UP000005481"/>
    </source>
</evidence>
<dbReference type="HOGENOM" id="CLU_077383_1_0_9"/>
<evidence type="ECO:0000313" key="1">
    <source>
        <dbReference type="EMBL" id="EHM44069.1"/>
    </source>
</evidence>
<dbReference type="EMBL" id="AGCJ01000001">
    <property type="protein sequence ID" value="EHM44069.1"/>
    <property type="molecule type" value="Genomic_DNA"/>
</dbReference>
<evidence type="ECO:0008006" key="3">
    <source>
        <dbReference type="Google" id="ProtNLM"/>
    </source>
</evidence>
<protein>
    <recommendedName>
        <fullName evidence="3">DUF721 domain-containing protein</fullName>
    </recommendedName>
</protein>
<organism evidence="1 2">
    <name type="scientific">Anaeroglobus geminatus F0357</name>
    <dbReference type="NCBI Taxonomy" id="861450"/>
    <lineage>
        <taxon>Bacteria</taxon>
        <taxon>Bacillati</taxon>
        <taxon>Bacillota</taxon>
        <taxon>Negativicutes</taxon>
        <taxon>Veillonellales</taxon>
        <taxon>Veillonellaceae</taxon>
        <taxon>Anaeroglobus</taxon>
    </lineage>
</organism>